<evidence type="ECO:0000313" key="2">
    <source>
        <dbReference type="Proteomes" id="UP000243797"/>
    </source>
</evidence>
<dbReference type="OrthoDB" id="5282002at2759"/>
<reference evidence="1 2" key="1">
    <citation type="submission" date="2017-06" db="EMBL/GenBank/DDBJ databases">
        <title>Draft genome sequence of a variant of Elsinoe murrayae.</title>
        <authorList>
            <person name="Cheng Q."/>
        </authorList>
    </citation>
    <scope>NUCLEOTIDE SEQUENCE [LARGE SCALE GENOMIC DNA]</scope>
    <source>
        <strain evidence="1 2">CQ-2017a</strain>
    </source>
</reference>
<keyword evidence="2" id="KW-1185">Reference proteome</keyword>
<dbReference type="EMBL" id="NKHZ01000001">
    <property type="protein sequence ID" value="PNS21937.1"/>
    <property type="molecule type" value="Genomic_DNA"/>
</dbReference>
<dbReference type="AlphaFoldDB" id="A0A2K1R3T4"/>
<protein>
    <submittedName>
        <fullName evidence="1">Uncharacterized protein</fullName>
    </submittedName>
</protein>
<comment type="caution">
    <text evidence="1">The sequence shown here is derived from an EMBL/GenBank/DDBJ whole genome shotgun (WGS) entry which is preliminary data.</text>
</comment>
<evidence type="ECO:0000313" key="1">
    <source>
        <dbReference type="EMBL" id="PNS21937.1"/>
    </source>
</evidence>
<accession>A0A2K1R3T4</accession>
<dbReference type="InParanoid" id="A0A2K1R3T4"/>
<name>A0A2K1R3T4_9PEZI</name>
<proteinExistence type="predicted"/>
<dbReference type="Proteomes" id="UP000243797">
    <property type="component" value="Unassembled WGS sequence"/>
</dbReference>
<gene>
    <name evidence="1" type="ORF">CAC42_535</name>
</gene>
<sequence>MALNPDRNTREEFTRSLIDEPVPANATPAFKKLWEDTTQLIDKLAHHEVMRPKLQQPKGQNAKTPTGGAKWDFAARTRAIMRAVNPSNPSTSRGDAHMDIVGRSTMTSMLIDDQDRQVDMMVNEPGDSEVQFGGDIVELAKQVGRDVNDL</sequence>
<organism evidence="1 2">
    <name type="scientific">Sphaceloma murrayae</name>
    <dbReference type="NCBI Taxonomy" id="2082308"/>
    <lineage>
        <taxon>Eukaryota</taxon>
        <taxon>Fungi</taxon>
        <taxon>Dikarya</taxon>
        <taxon>Ascomycota</taxon>
        <taxon>Pezizomycotina</taxon>
        <taxon>Dothideomycetes</taxon>
        <taxon>Dothideomycetidae</taxon>
        <taxon>Myriangiales</taxon>
        <taxon>Elsinoaceae</taxon>
        <taxon>Sphaceloma</taxon>
    </lineage>
</organism>